<dbReference type="Gene3D" id="3.40.50.720">
    <property type="entry name" value="NAD(P)-binding Rossmann-like Domain"/>
    <property type="match status" value="1"/>
</dbReference>
<gene>
    <name evidence="14 19" type="primary">murC</name>
    <name evidence="19" type="ORF">ACFPIB_03225</name>
</gene>
<keyword evidence="12 14" id="KW-0961">Cell wall biogenesis/degradation</keyword>
<dbReference type="InterPro" id="IPR036615">
    <property type="entry name" value="Mur_ligase_C_dom_sf"/>
</dbReference>
<evidence type="ECO:0000259" key="16">
    <source>
        <dbReference type="Pfam" id="PF01225"/>
    </source>
</evidence>
<keyword evidence="8 14" id="KW-0067">ATP-binding</keyword>
<dbReference type="PANTHER" id="PTHR43445">
    <property type="entry name" value="UDP-N-ACETYLMURAMATE--L-ALANINE LIGASE-RELATED"/>
    <property type="match status" value="1"/>
</dbReference>
<evidence type="ECO:0000256" key="2">
    <source>
        <dbReference type="ARBA" id="ARBA00004752"/>
    </source>
</evidence>
<dbReference type="NCBIfam" id="TIGR01082">
    <property type="entry name" value="murC"/>
    <property type="match status" value="1"/>
</dbReference>
<evidence type="ECO:0000256" key="5">
    <source>
        <dbReference type="ARBA" id="ARBA00022598"/>
    </source>
</evidence>
<dbReference type="GO" id="GO:0008763">
    <property type="term" value="F:UDP-N-acetylmuramate-L-alanine ligase activity"/>
    <property type="evidence" value="ECO:0007669"/>
    <property type="project" value="UniProtKB-EC"/>
</dbReference>
<keyword evidence="7 14" id="KW-0547">Nucleotide-binding</keyword>
<comment type="pathway">
    <text evidence="2 14">Cell wall biogenesis; peptidoglycan biosynthesis.</text>
</comment>
<dbReference type="HAMAP" id="MF_00046">
    <property type="entry name" value="MurC"/>
    <property type="match status" value="1"/>
</dbReference>
<feature type="binding site" evidence="14">
    <location>
        <begin position="128"/>
        <end position="134"/>
    </location>
    <ligand>
        <name>ATP</name>
        <dbReference type="ChEBI" id="CHEBI:30616"/>
    </ligand>
</feature>
<dbReference type="Gene3D" id="3.90.190.20">
    <property type="entry name" value="Mur ligase, C-terminal domain"/>
    <property type="match status" value="1"/>
</dbReference>
<keyword evidence="20" id="KW-1185">Reference proteome</keyword>
<keyword evidence="6 14" id="KW-0132">Cell division</keyword>
<comment type="caution">
    <text evidence="19">The sequence shown here is derived from an EMBL/GenBank/DDBJ whole genome shotgun (WGS) entry which is preliminary data.</text>
</comment>
<dbReference type="EMBL" id="JBHSKT010000002">
    <property type="protein sequence ID" value="MFC5269606.1"/>
    <property type="molecule type" value="Genomic_DNA"/>
</dbReference>
<dbReference type="SUPFAM" id="SSF53244">
    <property type="entry name" value="MurD-like peptide ligases, peptide-binding domain"/>
    <property type="match status" value="1"/>
</dbReference>
<dbReference type="Pfam" id="PF01225">
    <property type="entry name" value="Mur_ligase"/>
    <property type="match status" value="1"/>
</dbReference>
<evidence type="ECO:0000313" key="20">
    <source>
        <dbReference type="Proteomes" id="UP001596161"/>
    </source>
</evidence>
<dbReference type="InterPro" id="IPR000713">
    <property type="entry name" value="Mur_ligase_N"/>
</dbReference>
<feature type="domain" description="Mur ligase central" evidence="18">
    <location>
        <begin position="126"/>
        <end position="308"/>
    </location>
</feature>
<evidence type="ECO:0000256" key="14">
    <source>
        <dbReference type="HAMAP-Rule" id="MF_00046"/>
    </source>
</evidence>
<keyword evidence="15" id="KW-1133">Transmembrane helix</keyword>
<feature type="domain" description="Mur ligase C-terminal" evidence="17">
    <location>
        <begin position="331"/>
        <end position="455"/>
    </location>
</feature>
<keyword evidence="9 14" id="KW-0133">Cell shape</keyword>
<evidence type="ECO:0000256" key="4">
    <source>
        <dbReference type="ARBA" id="ARBA00022490"/>
    </source>
</evidence>
<dbReference type="Gene3D" id="3.40.1190.10">
    <property type="entry name" value="Mur-like, catalytic domain"/>
    <property type="match status" value="1"/>
</dbReference>
<keyword evidence="10 14" id="KW-0573">Peptidoglycan synthesis</keyword>
<proteinExistence type="inferred from homology"/>
<dbReference type="InterPro" id="IPR005758">
    <property type="entry name" value="UDP-N-AcMur_Ala_ligase_MurC"/>
</dbReference>
<evidence type="ECO:0000256" key="3">
    <source>
        <dbReference type="ARBA" id="ARBA00012211"/>
    </source>
</evidence>
<keyword evidence="15" id="KW-0812">Transmembrane</keyword>
<evidence type="ECO:0000259" key="18">
    <source>
        <dbReference type="Pfam" id="PF08245"/>
    </source>
</evidence>
<protein>
    <recommendedName>
        <fullName evidence="3 14">UDP-N-acetylmuramate--L-alanine ligase</fullName>
        <ecNumber evidence="3 14">6.3.2.8</ecNumber>
    </recommendedName>
    <alternativeName>
        <fullName evidence="14">UDP-N-acetylmuramoyl-L-alanine synthetase</fullName>
    </alternativeName>
</protein>
<dbReference type="SUPFAM" id="SSF51984">
    <property type="entry name" value="MurCD N-terminal domain"/>
    <property type="match status" value="1"/>
</dbReference>
<evidence type="ECO:0000256" key="10">
    <source>
        <dbReference type="ARBA" id="ARBA00022984"/>
    </source>
</evidence>
<dbReference type="InterPro" id="IPR004101">
    <property type="entry name" value="Mur_ligase_C"/>
</dbReference>
<evidence type="ECO:0000256" key="12">
    <source>
        <dbReference type="ARBA" id="ARBA00023316"/>
    </source>
</evidence>
<organism evidence="19 20">
    <name type="scientific">Adhaeribacter terreus</name>
    <dbReference type="NCBI Taxonomy" id="529703"/>
    <lineage>
        <taxon>Bacteria</taxon>
        <taxon>Pseudomonadati</taxon>
        <taxon>Bacteroidota</taxon>
        <taxon>Cytophagia</taxon>
        <taxon>Cytophagales</taxon>
        <taxon>Hymenobacteraceae</taxon>
        <taxon>Adhaeribacter</taxon>
    </lineage>
</organism>
<evidence type="ECO:0000259" key="17">
    <source>
        <dbReference type="Pfam" id="PF02875"/>
    </source>
</evidence>
<dbReference type="PANTHER" id="PTHR43445:SF3">
    <property type="entry name" value="UDP-N-ACETYLMURAMATE--L-ALANINE LIGASE"/>
    <property type="match status" value="1"/>
</dbReference>
<dbReference type="EC" id="6.3.2.8" evidence="3 14"/>
<name>A0ABW0E7S4_9BACT</name>
<comment type="function">
    <text evidence="14">Cell wall formation.</text>
</comment>
<dbReference type="Pfam" id="PF02875">
    <property type="entry name" value="Mur_ligase_C"/>
    <property type="match status" value="1"/>
</dbReference>
<evidence type="ECO:0000256" key="15">
    <source>
        <dbReference type="SAM" id="Phobius"/>
    </source>
</evidence>
<sequence>MEPTMNNQQPATNYKYIYFLGIGGIGMSAIARWFKANGKPVWGYDKTDTVLTQNLAKEGINIHFEDNIDLIPKEVLENKTETLVVLTPAVPQDHAELNFFREQGYTIKKRSEVLGIITANAYTIAVAGTHGKTSTSSMVAHLLHDAGIDCSAFLGGIAVNLNSNLAIGNAEKDGKQIVVVEADEYDRSFLTLHPDIAIVTNSDADHLDIYGDKDHLIHSFQDFIGQIKPGGTLILNKNTDPRLTEKMQKGVNLITYSLENGDLHASEIQVSGRTFGFDLKSVDKDIPDLALKVPGFHNVENMLAAIQACLILNVPENAIQNGVKTYKGVKRRFEYIFENDSKVYIDDYAHHPTEIEAFIRSVKALYPGKKLKLIFQPHLFTRTRDFADGFAESLSQADEVVLLEIYPAREKPIPGITSKILLEKITSSQKTLLTKEEVLLNLQSDKSWDVLATVGAGDIDTLVQPIKNILEKL</sequence>
<evidence type="ECO:0000256" key="8">
    <source>
        <dbReference type="ARBA" id="ARBA00022840"/>
    </source>
</evidence>
<evidence type="ECO:0000256" key="11">
    <source>
        <dbReference type="ARBA" id="ARBA00023306"/>
    </source>
</evidence>
<dbReference type="RefSeq" id="WP_378015987.1">
    <property type="nucleotide sequence ID" value="NZ_JBHSKT010000002.1"/>
</dbReference>
<dbReference type="InterPro" id="IPR036565">
    <property type="entry name" value="Mur-like_cat_sf"/>
</dbReference>
<keyword evidence="15" id="KW-0472">Membrane</keyword>
<feature type="transmembrane region" description="Helical" evidence="15">
    <location>
        <begin position="16"/>
        <end position="34"/>
    </location>
</feature>
<comment type="catalytic activity">
    <reaction evidence="13 14">
        <text>UDP-N-acetyl-alpha-D-muramate + L-alanine + ATP = UDP-N-acetyl-alpha-D-muramoyl-L-alanine + ADP + phosphate + H(+)</text>
        <dbReference type="Rhea" id="RHEA:23372"/>
        <dbReference type="ChEBI" id="CHEBI:15378"/>
        <dbReference type="ChEBI" id="CHEBI:30616"/>
        <dbReference type="ChEBI" id="CHEBI:43474"/>
        <dbReference type="ChEBI" id="CHEBI:57972"/>
        <dbReference type="ChEBI" id="CHEBI:70757"/>
        <dbReference type="ChEBI" id="CHEBI:83898"/>
        <dbReference type="ChEBI" id="CHEBI:456216"/>
        <dbReference type="EC" id="6.3.2.8"/>
    </reaction>
</comment>
<dbReference type="InterPro" id="IPR050061">
    <property type="entry name" value="MurCDEF_pg_biosynth"/>
</dbReference>
<evidence type="ECO:0000256" key="6">
    <source>
        <dbReference type="ARBA" id="ARBA00022618"/>
    </source>
</evidence>
<accession>A0ABW0E7S4</accession>
<reference evidence="20" key="1">
    <citation type="journal article" date="2019" name="Int. J. Syst. Evol. Microbiol.">
        <title>The Global Catalogue of Microorganisms (GCM) 10K type strain sequencing project: providing services to taxonomists for standard genome sequencing and annotation.</title>
        <authorList>
            <consortium name="The Broad Institute Genomics Platform"/>
            <consortium name="The Broad Institute Genome Sequencing Center for Infectious Disease"/>
            <person name="Wu L."/>
            <person name="Ma J."/>
        </authorList>
    </citation>
    <scope>NUCLEOTIDE SEQUENCE [LARGE SCALE GENOMIC DNA]</scope>
    <source>
        <strain evidence="20">KACC 12602</strain>
    </source>
</reference>
<feature type="domain" description="Mur ligase N-terminal catalytic" evidence="16">
    <location>
        <begin position="17"/>
        <end position="122"/>
    </location>
</feature>
<dbReference type="SUPFAM" id="SSF53623">
    <property type="entry name" value="MurD-like peptide ligases, catalytic domain"/>
    <property type="match status" value="1"/>
</dbReference>
<evidence type="ECO:0000256" key="7">
    <source>
        <dbReference type="ARBA" id="ARBA00022741"/>
    </source>
</evidence>
<keyword evidence="4 14" id="KW-0963">Cytoplasm</keyword>
<dbReference type="Pfam" id="PF08245">
    <property type="entry name" value="Mur_ligase_M"/>
    <property type="match status" value="1"/>
</dbReference>
<keyword evidence="5 14" id="KW-0436">Ligase</keyword>
<evidence type="ECO:0000256" key="13">
    <source>
        <dbReference type="ARBA" id="ARBA00047833"/>
    </source>
</evidence>
<comment type="subcellular location">
    <subcellularLocation>
        <location evidence="1 14">Cytoplasm</location>
    </subcellularLocation>
</comment>
<dbReference type="Proteomes" id="UP001596161">
    <property type="component" value="Unassembled WGS sequence"/>
</dbReference>
<keyword evidence="11 14" id="KW-0131">Cell cycle</keyword>
<comment type="similarity">
    <text evidence="14">Belongs to the MurCDEF family.</text>
</comment>
<evidence type="ECO:0000313" key="19">
    <source>
        <dbReference type="EMBL" id="MFC5269606.1"/>
    </source>
</evidence>
<evidence type="ECO:0000256" key="9">
    <source>
        <dbReference type="ARBA" id="ARBA00022960"/>
    </source>
</evidence>
<evidence type="ECO:0000256" key="1">
    <source>
        <dbReference type="ARBA" id="ARBA00004496"/>
    </source>
</evidence>
<dbReference type="InterPro" id="IPR013221">
    <property type="entry name" value="Mur_ligase_cen"/>
</dbReference>